<gene>
    <name evidence="1" type="ORF">BN2614_LOCUS1</name>
</gene>
<reference evidence="1 2" key="1">
    <citation type="submission" date="2018-10" db="EMBL/GenBank/DDBJ databases">
        <authorList>
            <person name="Ekblom R."/>
            <person name="Jareborg N."/>
        </authorList>
    </citation>
    <scope>NUCLEOTIDE SEQUENCE [LARGE SCALE GENOMIC DNA]</scope>
    <source>
        <tissue evidence="1">Muscle</tissue>
    </source>
</reference>
<evidence type="ECO:0000313" key="2">
    <source>
        <dbReference type="Proteomes" id="UP000269945"/>
    </source>
</evidence>
<accession>A0A9X9M944</accession>
<dbReference type="EMBL" id="CYRY02044653">
    <property type="protein sequence ID" value="VCX39706.1"/>
    <property type="molecule type" value="Genomic_DNA"/>
</dbReference>
<keyword evidence="2" id="KW-1185">Reference proteome</keyword>
<dbReference type="AlphaFoldDB" id="A0A9X9M944"/>
<sequence length="47" mass="5167">MSSEIVLVWYVAFKSPPSNAADVMILETSGSRKAALPVWEAGEQFPR</sequence>
<dbReference type="Proteomes" id="UP000269945">
    <property type="component" value="Unassembled WGS sequence"/>
</dbReference>
<proteinExistence type="predicted"/>
<name>A0A9X9M944_GULGU</name>
<comment type="caution">
    <text evidence="1">The sequence shown here is derived from an EMBL/GenBank/DDBJ whole genome shotgun (WGS) entry which is preliminary data.</text>
</comment>
<organism evidence="1 2">
    <name type="scientific">Gulo gulo</name>
    <name type="common">Wolverine</name>
    <name type="synonym">Gluton</name>
    <dbReference type="NCBI Taxonomy" id="48420"/>
    <lineage>
        <taxon>Eukaryota</taxon>
        <taxon>Metazoa</taxon>
        <taxon>Chordata</taxon>
        <taxon>Craniata</taxon>
        <taxon>Vertebrata</taxon>
        <taxon>Euteleostomi</taxon>
        <taxon>Mammalia</taxon>
        <taxon>Eutheria</taxon>
        <taxon>Laurasiatheria</taxon>
        <taxon>Carnivora</taxon>
        <taxon>Caniformia</taxon>
        <taxon>Musteloidea</taxon>
        <taxon>Mustelidae</taxon>
        <taxon>Guloninae</taxon>
        <taxon>Gulo</taxon>
    </lineage>
</organism>
<protein>
    <submittedName>
        <fullName evidence="1">Uncharacterized protein</fullName>
    </submittedName>
</protein>
<evidence type="ECO:0000313" key="1">
    <source>
        <dbReference type="EMBL" id="VCX39706.1"/>
    </source>
</evidence>